<proteinExistence type="predicted"/>
<evidence type="ECO:0000313" key="4">
    <source>
        <dbReference type="Proteomes" id="UP000008066"/>
    </source>
</evidence>
<dbReference type="GO" id="GO:0005655">
    <property type="term" value="C:nucleolar ribonuclease P complex"/>
    <property type="evidence" value="ECO:0007669"/>
    <property type="project" value="InterPro"/>
</dbReference>
<name>G0S7H6_CHATD</name>
<dbReference type="GO" id="GO:0000294">
    <property type="term" value="P:nuclear-transcribed mRNA catabolic process, RNase MRP-dependent"/>
    <property type="evidence" value="ECO:0007669"/>
    <property type="project" value="TreeGrafter"/>
</dbReference>
<dbReference type="OrthoDB" id="5530243at2759"/>
<evidence type="ECO:0000313" key="3">
    <source>
        <dbReference type="EMBL" id="EGS20978.1"/>
    </source>
</evidence>
<dbReference type="InterPro" id="IPR049128">
    <property type="entry name" value="Pop8-like_dom"/>
</dbReference>
<dbReference type="PANTHER" id="PTHR28173:SF1">
    <property type="entry name" value="RIBONUCLEASES P_MRP PROTEIN SUBUNIT POP8"/>
    <property type="match status" value="1"/>
</dbReference>
<dbReference type="AlphaFoldDB" id="G0S7H6"/>
<dbReference type="GO" id="GO:0000172">
    <property type="term" value="C:ribonuclease MRP complex"/>
    <property type="evidence" value="ECO:0007669"/>
    <property type="project" value="InterPro"/>
</dbReference>
<reference evidence="3 4" key="1">
    <citation type="journal article" date="2011" name="Cell">
        <title>Insight into structure and assembly of the nuclear pore complex by utilizing the genome of a eukaryotic thermophile.</title>
        <authorList>
            <person name="Amlacher S."/>
            <person name="Sarges P."/>
            <person name="Flemming D."/>
            <person name="van Noort V."/>
            <person name="Kunze R."/>
            <person name="Devos D.P."/>
            <person name="Arumugam M."/>
            <person name="Bork P."/>
            <person name="Hurt E."/>
        </authorList>
    </citation>
    <scope>NUCLEOTIDE SEQUENCE [LARGE SCALE GENOMIC DNA]</scope>
    <source>
        <strain evidence="4">DSM 1495 / CBS 144.50 / IMI 039719</strain>
    </source>
</reference>
<organism evidence="4">
    <name type="scientific">Chaetomium thermophilum (strain DSM 1495 / CBS 144.50 / IMI 039719)</name>
    <name type="common">Thermochaetoides thermophila</name>
    <dbReference type="NCBI Taxonomy" id="759272"/>
    <lineage>
        <taxon>Eukaryota</taxon>
        <taxon>Fungi</taxon>
        <taxon>Dikarya</taxon>
        <taxon>Ascomycota</taxon>
        <taxon>Pezizomycotina</taxon>
        <taxon>Sordariomycetes</taxon>
        <taxon>Sordariomycetidae</taxon>
        <taxon>Sordariales</taxon>
        <taxon>Chaetomiaceae</taxon>
        <taxon>Thermochaetoides</taxon>
    </lineage>
</organism>
<feature type="region of interest" description="Disordered" evidence="1">
    <location>
        <begin position="1"/>
        <end position="23"/>
    </location>
</feature>
<accession>G0S7H6</accession>
<dbReference type="OMA" id="QVKSYCT"/>
<dbReference type="InterPro" id="IPR020347">
    <property type="entry name" value="Pop8"/>
</dbReference>
<dbReference type="PANTHER" id="PTHR28173">
    <property type="entry name" value="RIBONUCLEASES P/MRP PROTEIN SUBUNIT POP8"/>
    <property type="match status" value="1"/>
</dbReference>
<dbReference type="STRING" id="759272.G0S7H6"/>
<evidence type="ECO:0000259" key="2">
    <source>
        <dbReference type="Pfam" id="PF20976"/>
    </source>
</evidence>
<feature type="domain" description="Ribonucleases P/MRP subunit Pop8-like" evidence="2">
    <location>
        <begin position="50"/>
        <end position="129"/>
    </location>
</feature>
<dbReference type="Proteomes" id="UP000008066">
    <property type="component" value="Unassembled WGS sequence"/>
</dbReference>
<dbReference type="RefSeq" id="XP_006693274.1">
    <property type="nucleotide sequence ID" value="XM_006693211.1"/>
</dbReference>
<dbReference type="KEGG" id="cthr:CTHT_0028170"/>
<protein>
    <recommendedName>
        <fullName evidence="2">Ribonucleases P/MRP subunit Pop8-like domain-containing protein</fullName>
    </recommendedName>
</protein>
<keyword evidence="4" id="KW-1185">Reference proteome</keyword>
<dbReference type="GO" id="GO:0008033">
    <property type="term" value="P:tRNA processing"/>
    <property type="evidence" value="ECO:0007669"/>
    <property type="project" value="InterPro"/>
</dbReference>
<dbReference type="GO" id="GO:0000171">
    <property type="term" value="F:ribonuclease MRP activity"/>
    <property type="evidence" value="ECO:0007669"/>
    <property type="project" value="TreeGrafter"/>
</dbReference>
<feature type="compositionally biased region" description="Polar residues" evidence="1">
    <location>
        <begin position="1"/>
        <end position="14"/>
    </location>
</feature>
<sequence length="166" mass="17958">MTTTSQHQHPTNRSPEAMDIDLPPSTFDKTKFIKTSKTRVLTTATLSHPPFSYAHLAVTQLPNDEKQQQPELELDALQVKSYLTSALRQFLGATGAAIPVDILLVKGQDAWVRVPREDLAAFAAAVTAFPGTSSDSGGTLLLQIKACGDWLGALIARASEGDVWTR</sequence>
<evidence type="ECO:0000256" key="1">
    <source>
        <dbReference type="SAM" id="MobiDB-lite"/>
    </source>
</evidence>
<dbReference type="HOGENOM" id="CLU_115053_0_1_1"/>
<dbReference type="EMBL" id="GL988041">
    <property type="protein sequence ID" value="EGS20978.1"/>
    <property type="molecule type" value="Genomic_DNA"/>
</dbReference>
<dbReference type="GO" id="GO:0034965">
    <property type="term" value="P:intronic box C/D snoRNA processing"/>
    <property type="evidence" value="ECO:0007669"/>
    <property type="project" value="TreeGrafter"/>
</dbReference>
<dbReference type="GO" id="GO:0004526">
    <property type="term" value="F:ribonuclease P activity"/>
    <property type="evidence" value="ECO:0007669"/>
    <property type="project" value="TreeGrafter"/>
</dbReference>
<gene>
    <name evidence="3" type="ORF">CTHT_0028170</name>
</gene>
<dbReference type="Pfam" id="PF20976">
    <property type="entry name" value="Pop8"/>
    <property type="match status" value="1"/>
</dbReference>
<dbReference type="eggNOG" id="ENOG502SCWV">
    <property type="taxonomic scope" value="Eukaryota"/>
</dbReference>
<dbReference type="GeneID" id="18256855"/>